<dbReference type="Proteomes" id="UP000007819">
    <property type="component" value="Chromosome A2"/>
</dbReference>
<dbReference type="RefSeq" id="XP_029346795.1">
    <property type="nucleotide sequence ID" value="XM_029490935.1"/>
</dbReference>
<dbReference type="GeneID" id="107885020"/>
<dbReference type="EnsemblMetazoa" id="XM_029490935.1">
    <property type="protein sequence ID" value="XP_029346795.1"/>
    <property type="gene ID" value="LOC107885020"/>
</dbReference>
<reference evidence="3" key="1">
    <citation type="submission" date="2010-06" db="EMBL/GenBank/DDBJ databases">
        <authorList>
            <person name="Jiang H."/>
            <person name="Abraham K."/>
            <person name="Ali S."/>
            <person name="Alsbrooks S.L."/>
            <person name="Anim B.N."/>
            <person name="Anosike U.S."/>
            <person name="Attaway T."/>
            <person name="Bandaranaike D.P."/>
            <person name="Battles P.K."/>
            <person name="Bell S.N."/>
            <person name="Bell A.V."/>
            <person name="Beltran B."/>
            <person name="Bickham C."/>
            <person name="Bustamante Y."/>
            <person name="Caleb T."/>
            <person name="Canada A."/>
            <person name="Cardenas V."/>
            <person name="Carter K."/>
            <person name="Chacko J."/>
            <person name="Chandrabose M.N."/>
            <person name="Chavez D."/>
            <person name="Chavez A."/>
            <person name="Chen L."/>
            <person name="Chu H.-S."/>
            <person name="Claassen K.J."/>
            <person name="Cockrell R."/>
            <person name="Collins M."/>
            <person name="Cooper J.A."/>
            <person name="Cree A."/>
            <person name="Curry S.M."/>
            <person name="Da Y."/>
            <person name="Dao M.D."/>
            <person name="Das B."/>
            <person name="Davila M.-L."/>
            <person name="Davy-Carroll L."/>
            <person name="Denson S."/>
            <person name="Dinh H."/>
            <person name="Ebong V.E."/>
            <person name="Edwards J.R."/>
            <person name="Egan A."/>
            <person name="El-Daye J."/>
            <person name="Escobedo L."/>
            <person name="Fernandez S."/>
            <person name="Fernando P.R."/>
            <person name="Flagg N."/>
            <person name="Forbes L.D."/>
            <person name="Fowler R.G."/>
            <person name="Fu Q."/>
            <person name="Gabisi R.A."/>
            <person name="Ganer J."/>
            <person name="Garbino Pronczuk A."/>
            <person name="Garcia R.M."/>
            <person name="Garner T."/>
            <person name="Garrett T.E."/>
            <person name="Gonzalez D.A."/>
            <person name="Hamid H."/>
            <person name="Hawkins E.S."/>
            <person name="Hirani K."/>
            <person name="Hogues M.E."/>
            <person name="Hollins B."/>
            <person name="Hsiao C.-H."/>
            <person name="Jabil R."/>
            <person name="James M.L."/>
            <person name="Jhangiani S.N."/>
            <person name="Johnson B."/>
            <person name="Johnson Q."/>
            <person name="Joshi V."/>
            <person name="Kalu J.B."/>
            <person name="Kam C."/>
            <person name="Kashfia A."/>
            <person name="Keebler J."/>
            <person name="Kisamo H."/>
            <person name="Kovar C.L."/>
            <person name="Lago L.A."/>
            <person name="Lai C.-Y."/>
            <person name="Laidlaw J."/>
            <person name="Lara F."/>
            <person name="Le T.-K."/>
            <person name="Lee S.L."/>
            <person name="Legall F.H."/>
            <person name="Lemon S.J."/>
            <person name="Lewis L.R."/>
            <person name="Li B."/>
            <person name="Liu Y."/>
            <person name="Liu Y.-S."/>
            <person name="Lopez J."/>
            <person name="Lozado R.J."/>
            <person name="Lu J."/>
            <person name="Madu R.C."/>
            <person name="Maheshwari M."/>
            <person name="Maheshwari R."/>
            <person name="Malloy K."/>
            <person name="Martinez E."/>
            <person name="Mathew T."/>
            <person name="Mercado I.C."/>
            <person name="Mercado C."/>
            <person name="Meyer B."/>
            <person name="Montgomery K."/>
            <person name="Morgan M.B."/>
            <person name="Munidasa M."/>
            <person name="Nazareth L.V."/>
            <person name="Nelson J."/>
            <person name="Ng B.M."/>
            <person name="Nguyen N.B."/>
            <person name="Nguyen P.Q."/>
            <person name="Nguyen T."/>
            <person name="Obregon M."/>
            <person name="Okwuonu G.O."/>
            <person name="Onwere C.G."/>
            <person name="Orozco G."/>
            <person name="Parra A."/>
            <person name="Patel S."/>
            <person name="Patil S."/>
            <person name="Perez A."/>
            <person name="Perez Y."/>
            <person name="Pham C."/>
            <person name="Primus E.L."/>
            <person name="Pu L.-L."/>
            <person name="Puazo M."/>
            <person name="Qin X."/>
            <person name="Quiroz J.B."/>
            <person name="Reese J."/>
            <person name="Richards S."/>
            <person name="Rives C.M."/>
            <person name="Robberts R."/>
            <person name="Ruiz S.J."/>
            <person name="Ruiz M.J."/>
            <person name="Santibanez J."/>
            <person name="Schneider B.W."/>
            <person name="Sisson I."/>
            <person name="Smith M."/>
            <person name="Sodergren E."/>
            <person name="Song X.-Z."/>
            <person name="Song B.B."/>
            <person name="Summersgill H."/>
            <person name="Thelus R."/>
            <person name="Thornton R.D."/>
            <person name="Trejos Z.Y."/>
            <person name="Usmani K."/>
            <person name="Vattathil S."/>
            <person name="Villasana D."/>
            <person name="Walker D.L."/>
            <person name="Wang S."/>
            <person name="Wang K."/>
            <person name="White C.S."/>
            <person name="Williams A.C."/>
            <person name="Williamson J."/>
            <person name="Wilson K."/>
            <person name="Woghiren I.O."/>
            <person name="Woodworth J.R."/>
            <person name="Worley K.C."/>
            <person name="Wright R.A."/>
            <person name="Wu W."/>
            <person name="Young L."/>
            <person name="Zhang L."/>
            <person name="Zhang J."/>
            <person name="Zhu Y."/>
            <person name="Muzny D.M."/>
            <person name="Weinstock G."/>
            <person name="Gibbs R.A."/>
        </authorList>
    </citation>
    <scope>NUCLEOTIDE SEQUENCE [LARGE SCALE GENOMIC DNA]</scope>
    <source>
        <strain evidence="3">LSR1</strain>
    </source>
</reference>
<evidence type="ECO:0000256" key="1">
    <source>
        <dbReference type="SAM" id="MobiDB-lite"/>
    </source>
</evidence>
<evidence type="ECO:0000313" key="2">
    <source>
        <dbReference type="EnsemblMetazoa" id="XP_029346795.1"/>
    </source>
</evidence>
<protein>
    <submittedName>
        <fullName evidence="2">Uncharacterized protein</fullName>
    </submittedName>
</protein>
<evidence type="ECO:0000313" key="3">
    <source>
        <dbReference type="Proteomes" id="UP000007819"/>
    </source>
</evidence>
<organism evidence="2 3">
    <name type="scientific">Acyrthosiphon pisum</name>
    <name type="common">Pea aphid</name>
    <dbReference type="NCBI Taxonomy" id="7029"/>
    <lineage>
        <taxon>Eukaryota</taxon>
        <taxon>Metazoa</taxon>
        <taxon>Ecdysozoa</taxon>
        <taxon>Arthropoda</taxon>
        <taxon>Hexapoda</taxon>
        <taxon>Insecta</taxon>
        <taxon>Pterygota</taxon>
        <taxon>Neoptera</taxon>
        <taxon>Paraneoptera</taxon>
        <taxon>Hemiptera</taxon>
        <taxon>Sternorrhyncha</taxon>
        <taxon>Aphidomorpha</taxon>
        <taxon>Aphidoidea</taxon>
        <taxon>Aphididae</taxon>
        <taxon>Macrosiphini</taxon>
        <taxon>Acyrthosiphon</taxon>
    </lineage>
</organism>
<keyword evidence="3" id="KW-1185">Reference proteome</keyword>
<name>A0A8R2NS98_ACYPI</name>
<dbReference type="KEGG" id="api:107885020"/>
<accession>A0A8R2NS98</accession>
<dbReference type="AlphaFoldDB" id="A0A8R2NS98"/>
<feature type="region of interest" description="Disordered" evidence="1">
    <location>
        <begin position="28"/>
        <end position="56"/>
    </location>
</feature>
<sequence>MIVVAEAILNSDKTKQIPDQLKKEYQSYKDVCPKPHKPESDHTSEHKAPSEDKSDKIMIKNNNYTCDSTKCDLPDTVNCKDILNYMIVHYEKDIHEYRIEKVN</sequence>
<proteinExistence type="predicted"/>
<reference evidence="2" key="2">
    <citation type="submission" date="2022-06" db="UniProtKB">
        <authorList>
            <consortium name="EnsemblMetazoa"/>
        </authorList>
    </citation>
    <scope>IDENTIFICATION</scope>
</reference>